<dbReference type="Proteomes" id="UP000661918">
    <property type="component" value="Unassembled WGS sequence"/>
</dbReference>
<accession>A0ABQ2GU70</accession>
<keyword evidence="2" id="KW-1185">Reference proteome</keyword>
<sequence length="87" mass="10053">MPHCVQDAIFRKVSGAKEASSSQEYAGAVNQALMAMWGQYTAPYRVVRFEEYGSYVLEFGGEEGRAAIMRRHLRRRPRYWTPQNHVT</sequence>
<comment type="caution">
    <text evidence="1">The sequence shown here is derived from an EMBL/GenBank/DDBJ whole genome shotgun (WGS) entry which is preliminary data.</text>
</comment>
<evidence type="ECO:0000313" key="2">
    <source>
        <dbReference type="Proteomes" id="UP000661918"/>
    </source>
</evidence>
<protein>
    <submittedName>
        <fullName evidence="1">Uncharacterized protein</fullName>
    </submittedName>
</protein>
<organism evidence="1 2">
    <name type="scientific">Deinococcus aerophilus</name>
    <dbReference type="NCBI Taxonomy" id="522488"/>
    <lineage>
        <taxon>Bacteria</taxon>
        <taxon>Thermotogati</taxon>
        <taxon>Deinococcota</taxon>
        <taxon>Deinococci</taxon>
        <taxon>Deinococcales</taxon>
        <taxon>Deinococcaceae</taxon>
        <taxon>Deinococcus</taxon>
    </lineage>
</organism>
<evidence type="ECO:0000313" key="1">
    <source>
        <dbReference type="EMBL" id="GGM13587.1"/>
    </source>
</evidence>
<name>A0ABQ2GU70_9DEIO</name>
<proteinExistence type="predicted"/>
<dbReference type="EMBL" id="BMOM01000018">
    <property type="protein sequence ID" value="GGM13587.1"/>
    <property type="molecule type" value="Genomic_DNA"/>
</dbReference>
<gene>
    <name evidence="1" type="ORF">GCM10010841_22770</name>
</gene>
<reference evidence="2" key="1">
    <citation type="journal article" date="2019" name="Int. J. Syst. Evol. Microbiol.">
        <title>The Global Catalogue of Microorganisms (GCM) 10K type strain sequencing project: providing services to taxonomists for standard genome sequencing and annotation.</title>
        <authorList>
            <consortium name="The Broad Institute Genomics Platform"/>
            <consortium name="The Broad Institute Genome Sequencing Center for Infectious Disease"/>
            <person name="Wu L."/>
            <person name="Ma J."/>
        </authorList>
    </citation>
    <scope>NUCLEOTIDE SEQUENCE [LARGE SCALE GENOMIC DNA]</scope>
    <source>
        <strain evidence="2">JCM 15443</strain>
    </source>
</reference>